<name>A0A1E5SKZ4_9BACT</name>
<protein>
    <recommendedName>
        <fullName evidence="4">DUF4199 domain-containing protein</fullName>
    </recommendedName>
</protein>
<evidence type="ECO:0000313" key="3">
    <source>
        <dbReference type="Proteomes" id="UP000095552"/>
    </source>
</evidence>
<reference evidence="2 3" key="1">
    <citation type="submission" date="2016-08" db="EMBL/GenBank/DDBJ databases">
        <title>Draft genome of Fabibacter sp. strain SK-8.</title>
        <authorList>
            <person name="Wong S.-K."/>
            <person name="Hamasaki K."/>
            <person name="Yoshizawa S."/>
        </authorList>
    </citation>
    <scope>NUCLEOTIDE SEQUENCE [LARGE SCALE GENOMIC DNA]</scope>
    <source>
        <strain evidence="2 3">SK-8</strain>
    </source>
</reference>
<comment type="caution">
    <text evidence="2">The sequence shown here is derived from an EMBL/GenBank/DDBJ whole genome shotgun (WGS) entry which is preliminary data.</text>
</comment>
<dbReference type="Proteomes" id="UP000095552">
    <property type="component" value="Unassembled WGS sequence"/>
</dbReference>
<keyword evidence="3" id="KW-1185">Reference proteome</keyword>
<organism evidence="2 3">
    <name type="scientific">Roseivirga misakiensis</name>
    <dbReference type="NCBI Taxonomy" id="1563681"/>
    <lineage>
        <taxon>Bacteria</taxon>
        <taxon>Pseudomonadati</taxon>
        <taxon>Bacteroidota</taxon>
        <taxon>Cytophagia</taxon>
        <taxon>Cytophagales</taxon>
        <taxon>Roseivirgaceae</taxon>
        <taxon>Roseivirga</taxon>
    </lineage>
</organism>
<dbReference type="STRING" id="1563681.BFP71_09105"/>
<sequence>MKRILKIYSPYIFGILMGVPIIFGLIYGYGPETFDAGEVIGYSSMIVAMALIFVAVKNHRDKVNKGSISFGEAMRIGLSLSGIGGLAWGLYNFIFVTWIMPDFNEQYLAHQEGLEIGTSAFQEKFDALMNSSESFMYTPLGGTILMFVTVFLIGTVISIISGLVLKS</sequence>
<dbReference type="EMBL" id="MDGQ01000005">
    <property type="protein sequence ID" value="OEJ99716.1"/>
    <property type="molecule type" value="Genomic_DNA"/>
</dbReference>
<keyword evidence="1" id="KW-1133">Transmembrane helix</keyword>
<gene>
    <name evidence="2" type="ORF">BFP71_09105</name>
</gene>
<dbReference type="InterPro" id="IPR025250">
    <property type="entry name" value="DUF4199"/>
</dbReference>
<feature type="transmembrane region" description="Helical" evidence="1">
    <location>
        <begin position="76"/>
        <end position="100"/>
    </location>
</feature>
<feature type="transmembrane region" description="Helical" evidence="1">
    <location>
        <begin position="7"/>
        <end position="27"/>
    </location>
</feature>
<evidence type="ECO:0000256" key="1">
    <source>
        <dbReference type="SAM" id="Phobius"/>
    </source>
</evidence>
<keyword evidence="1" id="KW-0812">Transmembrane</keyword>
<feature type="transmembrane region" description="Helical" evidence="1">
    <location>
        <begin position="39"/>
        <end position="56"/>
    </location>
</feature>
<dbReference type="Pfam" id="PF13858">
    <property type="entry name" value="DUF4199"/>
    <property type="match status" value="1"/>
</dbReference>
<accession>A0A1E5SKZ4</accession>
<evidence type="ECO:0000313" key="2">
    <source>
        <dbReference type="EMBL" id="OEJ99716.1"/>
    </source>
</evidence>
<proteinExistence type="predicted"/>
<keyword evidence="1" id="KW-0472">Membrane</keyword>
<dbReference type="AlphaFoldDB" id="A0A1E5SKZ4"/>
<dbReference type="OrthoDB" id="6384283at2"/>
<feature type="transmembrane region" description="Helical" evidence="1">
    <location>
        <begin position="144"/>
        <end position="165"/>
    </location>
</feature>
<evidence type="ECO:0008006" key="4">
    <source>
        <dbReference type="Google" id="ProtNLM"/>
    </source>
</evidence>
<dbReference type="RefSeq" id="WP_069835178.1">
    <property type="nucleotide sequence ID" value="NZ_MDGQ01000005.1"/>
</dbReference>